<keyword evidence="1" id="KW-0805">Transcription regulation</keyword>
<dbReference type="InterPro" id="IPR036390">
    <property type="entry name" value="WH_DNA-bd_sf"/>
</dbReference>
<dbReference type="KEGG" id="ahb:bsdtb5_38700"/>
<dbReference type="AlphaFoldDB" id="A0A7R7EPA3"/>
<keyword evidence="6" id="KW-1185">Reference proteome</keyword>
<dbReference type="SUPFAM" id="SSF46785">
    <property type="entry name" value="Winged helix' DNA-binding domain"/>
    <property type="match status" value="1"/>
</dbReference>
<proteinExistence type="predicted"/>
<dbReference type="InterPro" id="IPR002577">
    <property type="entry name" value="HTH_HxlR"/>
</dbReference>
<name>A0A7R7EPA3_9FIRM</name>
<evidence type="ECO:0000313" key="5">
    <source>
        <dbReference type="EMBL" id="BCN32575.1"/>
    </source>
</evidence>
<dbReference type="Proteomes" id="UP000595897">
    <property type="component" value="Chromosome"/>
</dbReference>
<dbReference type="EMBL" id="AP024169">
    <property type="protein sequence ID" value="BCN32575.1"/>
    <property type="molecule type" value="Genomic_DNA"/>
</dbReference>
<accession>A0A7R7EPA3</accession>
<dbReference type="PANTHER" id="PTHR33204">
    <property type="entry name" value="TRANSCRIPTIONAL REGULATOR, MARR FAMILY"/>
    <property type="match status" value="1"/>
</dbReference>
<evidence type="ECO:0000256" key="3">
    <source>
        <dbReference type="ARBA" id="ARBA00023163"/>
    </source>
</evidence>
<evidence type="ECO:0000256" key="1">
    <source>
        <dbReference type="ARBA" id="ARBA00023015"/>
    </source>
</evidence>
<dbReference type="PROSITE" id="PS51118">
    <property type="entry name" value="HTH_HXLR"/>
    <property type="match status" value="1"/>
</dbReference>
<evidence type="ECO:0000259" key="4">
    <source>
        <dbReference type="PROSITE" id="PS51118"/>
    </source>
</evidence>
<reference evidence="5 6" key="1">
    <citation type="submission" date="2020-11" db="EMBL/GenBank/DDBJ databases">
        <title>Draft genome sequencing of a Lachnospiraceae strain isolated from anoxic soil subjected to BSD treatment.</title>
        <authorList>
            <person name="Uek A."/>
            <person name="Tonouchi A."/>
        </authorList>
    </citation>
    <scope>NUCLEOTIDE SEQUENCE [LARGE SCALE GENOMIC DNA]</scope>
    <source>
        <strain evidence="5 6">TB5</strain>
    </source>
</reference>
<organism evidence="5 6">
    <name type="scientific">Anaeromicropila herbilytica</name>
    <dbReference type="NCBI Taxonomy" id="2785025"/>
    <lineage>
        <taxon>Bacteria</taxon>
        <taxon>Bacillati</taxon>
        <taxon>Bacillota</taxon>
        <taxon>Clostridia</taxon>
        <taxon>Lachnospirales</taxon>
        <taxon>Lachnospiraceae</taxon>
        <taxon>Anaeromicropila</taxon>
    </lineage>
</organism>
<evidence type="ECO:0000256" key="2">
    <source>
        <dbReference type="ARBA" id="ARBA00023125"/>
    </source>
</evidence>
<dbReference type="InterPro" id="IPR036388">
    <property type="entry name" value="WH-like_DNA-bd_sf"/>
</dbReference>
<feature type="domain" description="HTH hxlR-type" evidence="4">
    <location>
        <begin position="1"/>
        <end position="58"/>
    </location>
</feature>
<dbReference type="PANTHER" id="PTHR33204:SF18">
    <property type="entry name" value="TRANSCRIPTIONAL REGULATORY PROTEIN"/>
    <property type="match status" value="1"/>
</dbReference>
<dbReference type="Pfam" id="PF01638">
    <property type="entry name" value="HxlR"/>
    <property type="match status" value="1"/>
</dbReference>
<sequence length="65" mass="7541">MVLTGCLQELEDAHIISRIQYQEIPPRVEYSLTTEGKELVENLDNMRAWGTMIFAKYPEGLEKIK</sequence>
<dbReference type="Gene3D" id="1.10.10.10">
    <property type="entry name" value="Winged helix-like DNA-binding domain superfamily/Winged helix DNA-binding domain"/>
    <property type="match status" value="1"/>
</dbReference>
<keyword evidence="2" id="KW-0238">DNA-binding</keyword>
<keyword evidence="3" id="KW-0804">Transcription</keyword>
<evidence type="ECO:0000313" key="6">
    <source>
        <dbReference type="Proteomes" id="UP000595897"/>
    </source>
</evidence>
<gene>
    <name evidence="5" type="ORF">bsdtb5_38700</name>
</gene>
<protein>
    <recommendedName>
        <fullName evidence="4">HTH hxlR-type domain-containing protein</fullName>
    </recommendedName>
</protein>
<dbReference type="GO" id="GO:0003677">
    <property type="term" value="F:DNA binding"/>
    <property type="evidence" value="ECO:0007669"/>
    <property type="project" value="UniProtKB-KW"/>
</dbReference>